<evidence type="ECO:0000313" key="2">
    <source>
        <dbReference type="Proteomes" id="UP001596414"/>
    </source>
</evidence>
<organism evidence="1 2">
    <name type="scientific">Halovenus rubra</name>
    <dbReference type="NCBI Taxonomy" id="869890"/>
    <lineage>
        <taxon>Archaea</taxon>
        <taxon>Methanobacteriati</taxon>
        <taxon>Methanobacteriota</taxon>
        <taxon>Stenosarchaea group</taxon>
        <taxon>Halobacteria</taxon>
        <taxon>Halobacteriales</taxon>
        <taxon>Haloarculaceae</taxon>
        <taxon>Halovenus</taxon>
    </lineage>
</organism>
<gene>
    <name evidence="1" type="ORF">ACFQJ7_16355</name>
</gene>
<protein>
    <submittedName>
        <fullName evidence="1">Uncharacterized protein</fullName>
    </submittedName>
</protein>
<dbReference type="Proteomes" id="UP001596414">
    <property type="component" value="Unassembled WGS sequence"/>
</dbReference>
<reference evidence="1 2" key="1">
    <citation type="journal article" date="2014" name="Int. J. Syst. Evol. Microbiol.">
        <title>Complete genome sequence of Corynebacterium casei LMG S-19264T (=DSM 44701T), isolated from a smear-ripened cheese.</title>
        <authorList>
            <consortium name="US DOE Joint Genome Institute (JGI-PGF)"/>
            <person name="Walter F."/>
            <person name="Albersmeier A."/>
            <person name="Kalinowski J."/>
            <person name="Ruckert C."/>
        </authorList>
    </citation>
    <scope>NUCLEOTIDE SEQUENCE [LARGE SCALE GENOMIC DNA]</scope>
    <source>
        <strain evidence="1 2">CGMCC 4.7215</strain>
    </source>
</reference>
<dbReference type="PROSITE" id="PS51257">
    <property type="entry name" value="PROKAR_LIPOPROTEIN"/>
    <property type="match status" value="1"/>
</dbReference>
<accession>A0ABD5X8J2</accession>
<dbReference type="AlphaFoldDB" id="A0ABD5X8J2"/>
<name>A0ABD5X8J2_9EURY</name>
<dbReference type="EMBL" id="JBHSZQ010000051">
    <property type="protein sequence ID" value="MFC7127568.1"/>
    <property type="molecule type" value="Genomic_DNA"/>
</dbReference>
<evidence type="ECO:0000313" key="1">
    <source>
        <dbReference type="EMBL" id="MFC7127568.1"/>
    </source>
</evidence>
<dbReference type="RefSeq" id="WP_267635633.1">
    <property type="nucleotide sequence ID" value="NZ_JAODIY010000001.1"/>
</dbReference>
<sequence>MISRRRYLGLLPIAGLTGCLSSDADPTEPLGKVSVDNFLRRPVTVTVTIEKEGETRHTAEYQLRAYKEEEHDHPELVTIQEPWMGDTVNYTATFDVPSVGKSTYSSEKHEEDFTGSGCWSIAASIDTYDDGREIIDIAVGGLIEGAVTCP</sequence>
<proteinExistence type="predicted"/>
<comment type="caution">
    <text evidence="1">The sequence shown here is derived from an EMBL/GenBank/DDBJ whole genome shotgun (WGS) entry which is preliminary data.</text>
</comment>